<feature type="transmembrane region" description="Helical" evidence="12">
    <location>
        <begin position="128"/>
        <end position="151"/>
    </location>
</feature>
<dbReference type="PhylomeDB" id="B3MDB1"/>
<protein>
    <recommendedName>
        <fullName evidence="3">vitamin-K-epoxide reductase (warfarin-sensitive)</fullName>
        <ecNumber evidence="3">1.17.4.4</ecNumber>
    </recommendedName>
</protein>
<dbReference type="InterPro" id="IPR038354">
    <property type="entry name" value="VKOR_sf"/>
</dbReference>
<keyword evidence="15" id="KW-1185">Reference proteome</keyword>
<keyword evidence="4 12" id="KW-0812">Transmembrane</keyword>
<reference evidence="14 15" key="1">
    <citation type="journal article" date="2007" name="Nature">
        <title>Evolution of genes and genomes on the Drosophila phylogeny.</title>
        <authorList>
            <consortium name="Drosophila 12 Genomes Consortium"/>
            <person name="Clark A.G."/>
            <person name="Eisen M.B."/>
            <person name="Smith D.R."/>
            <person name="Bergman C.M."/>
            <person name="Oliver B."/>
            <person name="Markow T.A."/>
            <person name="Kaufman T.C."/>
            <person name="Kellis M."/>
            <person name="Gelbart W."/>
            <person name="Iyer V.N."/>
            <person name="Pollard D.A."/>
            <person name="Sackton T.B."/>
            <person name="Larracuente A.M."/>
            <person name="Singh N.D."/>
            <person name="Abad J.P."/>
            <person name="Abt D.N."/>
            <person name="Adryan B."/>
            <person name="Aguade M."/>
            <person name="Akashi H."/>
            <person name="Anderson W.W."/>
            <person name="Aquadro C.F."/>
            <person name="Ardell D.H."/>
            <person name="Arguello R."/>
            <person name="Artieri C.G."/>
            <person name="Barbash D.A."/>
            <person name="Barker D."/>
            <person name="Barsanti P."/>
            <person name="Batterham P."/>
            <person name="Batzoglou S."/>
            <person name="Begun D."/>
            <person name="Bhutkar A."/>
            <person name="Blanco E."/>
            <person name="Bosak S.A."/>
            <person name="Bradley R.K."/>
            <person name="Brand A.D."/>
            <person name="Brent M.R."/>
            <person name="Brooks A.N."/>
            <person name="Brown R.H."/>
            <person name="Butlin R.K."/>
            <person name="Caggese C."/>
            <person name="Calvi B.R."/>
            <person name="Bernardo de Carvalho A."/>
            <person name="Caspi A."/>
            <person name="Castrezana S."/>
            <person name="Celniker S.E."/>
            <person name="Chang J.L."/>
            <person name="Chapple C."/>
            <person name="Chatterji S."/>
            <person name="Chinwalla A."/>
            <person name="Civetta A."/>
            <person name="Clifton S.W."/>
            <person name="Comeron J.M."/>
            <person name="Costello J.C."/>
            <person name="Coyne J.A."/>
            <person name="Daub J."/>
            <person name="David R.G."/>
            <person name="Delcher A.L."/>
            <person name="Delehaunty K."/>
            <person name="Do C.B."/>
            <person name="Ebling H."/>
            <person name="Edwards K."/>
            <person name="Eickbush T."/>
            <person name="Evans J.D."/>
            <person name="Filipski A."/>
            <person name="Findeiss S."/>
            <person name="Freyhult E."/>
            <person name="Fulton L."/>
            <person name="Fulton R."/>
            <person name="Garcia A.C."/>
            <person name="Gardiner A."/>
            <person name="Garfield D.A."/>
            <person name="Garvin B.E."/>
            <person name="Gibson G."/>
            <person name="Gilbert D."/>
            <person name="Gnerre S."/>
            <person name="Godfrey J."/>
            <person name="Good R."/>
            <person name="Gotea V."/>
            <person name="Gravely B."/>
            <person name="Greenberg A.J."/>
            <person name="Griffiths-Jones S."/>
            <person name="Gross S."/>
            <person name="Guigo R."/>
            <person name="Gustafson E.A."/>
            <person name="Haerty W."/>
            <person name="Hahn M.W."/>
            <person name="Halligan D.L."/>
            <person name="Halpern A.L."/>
            <person name="Halter G.M."/>
            <person name="Han M.V."/>
            <person name="Heger A."/>
            <person name="Hillier L."/>
            <person name="Hinrichs A.S."/>
            <person name="Holmes I."/>
            <person name="Hoskins R.A."/>
            <person name="Hubisz M.J."/>
            <person name="Hultmark D."/>
            <person name="Huntley M.A."/>
            <person name="Jaffe D.B."/>
            <person name="Jagadeeshan S."/>
            <person name="Jeck W.R."/>
            <person name="Johnson J."/>
            <person name="Jones C.D."/>
            <person name="Jordan W.C."/>
            <person name="Karpen G.H."/>
            <person name="Kataoka E."/>
            <person name="Keightley P.D."/>
            <person name="Kheradpour P."/>
            <person name="Kirkness E.F."/>
            <person name="Koerich L.B."/>
            <person name="Kristiansen K."/>
            <person name="Kudrna D."/>
            <person name="Kulathinal R.J."/>
            <person name="Kumar S."/>
            <person name="Kwok R."/>
            <person name="Lander E."/>
            <person name="Langley C.H."/>
            <person name="Lapoint R."/>
            <person name="Lazzaro B.P."/>
            <person name="Lee S.J."/>
            <person name="Levesque L."/>
            <person name="Li R."/>
            <person name="Lin C.F."/>
            <person name="Lin M.F."/>
            <person name="Lindblad-Toh K."/>
            <person name="Llopart A."/>
            <person name="Long M."/>
            <person name="Low L."/>
            <person name="Lozovsky E."/>
            <person name="Lu J."/>
            <person name="Luo M."/>
            <person name="Machado C.A."/>
            <person name="Makalowski W."/>
            <person name="Marzo M."/>
            <person name="Matsuda M."/>
            <person name="Matzkin L."/>
            <person name="McAllister B."/>
            <person name="McBride C.S."/>
            <person name="McKernan B."/>
            <person name="McKernan K."/>
            <person name="Mendez-Lago M."/>
            <person name="Minx P."/>
            <person name="Mollenhauer M.U."/>
            <person name="Montooth K."/>
            <person name="Mount S.M."/>
            <person name="Mu X."/>
            <person name="Myers E."/>
            <person name="Negre B."/>
            <person name="Newfeld S."/>
            <person name="Nielsen R."/>
            <person name="Noor M.A."/>
            <person name="O'Grady P."/>
            <person name="Pachter L."/>
            <person name="Papaceit M."/>
            <person name="Parisi M.J."/>
            <person name="Parisi M."/>
            <person name="Parts L."/>
            <person name="Pedersen J.S."/>
            <person name="Pesole G."/>
            <person name="Phillippy A.M."/>
            <person name="Ponting C.P."/>
            <person name="Pop M."/>
            <person name="Porcelli D."/>
            <person name="Powell J.R."/>
            <person name="Prohaska S."/>
            <person name="Pruitt K."/>
            <person name="Puig M."/>
            <person name="Quesneville H."/>
            <person name="Ram K.R."/>
            <person name="Rand D."/>
            <person name="Rasmussen M.D."/>
            <person name="Reed L.K."/>
            <person name="Reenan R."/>
            <person name="Reily A."/>
            <person name="Remington K.A."/>
            <person name="Rieger T.T."/>
            <person name="Ritchie M.G."/>
            <person name="Robin C."/>
            <person name="Rogers Y.H."/>
            <person name="Rohde C."/>
            <person name="Rozas J."/>
            <person name="Rubenfield M.J."/>
            <person name="Ruiz A."/>
            <person name="Russo S."/>
            <person name="Salzberg S.L."/>
            <person name="Sanchez-Gracia A."/>
            <person name="Saranga D.J."/>
            <person name="Sato H."/>
            <person name="Schaeffer S.W."/>
            <person name="Schatz M.C."/>
            <person name="Schlenke T."/>
            <person name="Schwartz R."/>
            <person name="Segarra C."/>
            <person name="Singh R.S."/>
            <person name="Sirot L."/>
            <person name="Sirota M."/>
            <person name="Sisneros N.B."/>
            <person name="Smith C.D."/>
            <person name="Smith T.F."/>
            <person name="Spieth J."/>
            <person name="Stage D.E."/>
            <person name="Stark A."/>
            <person name="Stephan W."/>
            <person name="Strausberg R.L."/>
            <person name="Strempel S."/>
            <person name="Sturgill D."/>
            <person name="Sutton G."/>
            <person name="Sutton G.G."/>
            <person name="Tao W."/>
            <person name="Teichmann S."/>
            <person name="Tobari Y.N."/>
            <person name="Tomimura Y."/>
            <person name="Tsolas J.M."/>
            <person name="Valente V.L."/>
            <person name="Venter E."/>
            <person name="Venter J.C."/>
            <person name="Vicario S."/>
            <person name="Vieira F.G."/>
            <person name="Vilella A.J."/>
            <person name="Villasante A."/>
            <person name="Walenz B."/>
            <person name="Wang J."/>
            <person name="Wasserman M."/>
            <person name="Watts T."/>
            <person name="Wilson D."/>
            <person name="Wilson R.K."/>
            <person name="Wing R.A."/>
            <person name="Wolfner M.F."/>
            <person name="Wong A."/>
            <person name="Wong G.K."/>
            <person name="Wu C.I."/>
            <person name="Wu G."/>
            <person name="Yamamoto D."/>
            <person name="Yang H.P."/>
            <person name="Yang S.P."/>
            <person name="Yorke J.A."/>
            <person name="Yoshida K."/>
            <person name="Zdobnov E."/>
            <person name="Zhang P."/>
            <person name="Zhang Y."/>
            <person name="Zimin A.V."/>
            <person name="Baldwin J."/>
            <person name="Abdouelleil A."/>
            <person name="Abdulkadir J."/>
            <person name="Abebe A."/>
            <person name="Abera B."/>
            <person name="Abreu J."/>
            <person name="Acer S.C."/>
            <person name="Aftuck L."/>
            <person name="Alexander A."/>
            <person name="An P."/>
            <person name="Anderson E."/>
            <person name="Anderson S."/>
            <person name="Arachi H."/>
            <person name="Azer M."/>
            <person name="Bachantsang P."/>
            <person name="Barry A."/>
            <person name="Bayul T."/>
            <person name="Berlin A."/>
            <person name="Bessette D."/>
            <person name="Bloom T."/>
            <person name="Blye J."/>
            <person name="Boguslavskiy L."/>
            <person name="Bonnet C."/>
            <person name="Boukhgalter B."/>
            <person name="Bourzgui I."/>
            <person name="Brown A."/>
            <person name="Cahill P."/>
            <person name="Channer S."/>
            <person name="Cheshatsang Y."/>
            <person name="Chuda L."/>
            <person name="Citroen M."/>
            <person name="Collymore A."/>
            <person name="Cooke P."/>
            <person name="Costello M."/>
            <person name="D'Aco K."/>
            <person name="Daza R."/>
            <person name="De Haan G."/>
            <person name="DeGray S."/>
            <person name="DeMaso C."/>
            <person name="Dhargay N."/>
            <person name="Dooley K."/>
            <person name="Dooley E."/>
            <person name="Doricent M."/>
            <person name="Dorje P."/>
            <person name="Dorjee K."/>
            <person name="Dupes A."/>
            <person name="Elong R."/>
            <person name="Falk J."/>
            <person name="Farina A."/>
            <person name="Faro S."/>
            <person name="Ferguson D."/>
            <person name="Fisher S."/>
            <person name="Foley C.D."/>
            <person name="Franke A."/>
            <person name="Friedrich D."/>
            <person name="Gadbois L."/>
            <person name="Gearin G."/>
            <person name="Gearin C.R."/>
            <person name="Giannoukos G."/>
            <person name="Goode T."/>
            <person name="Graham J."/>
            <person name="Grandbois E."/>
            <person name="Grewal S."/>
            <person name="Gyaltsen K."/>
            <person name="Hafez N."/>
            <person name="Hagos B."/>
            <person name="Hall J."/>
            <person name="Henson C."/>
            <person name="Hollinger A."/>
            <person name="Honan T."/>
            <person name="Huard M.D."/>
            <person name="Hughes L."/>
            <person name="Hurhula B."/>
            <person name="Husby M.E."/>
            <person name="Kamat A."/>
            <person name="Kanga B."/>
            <person name="Kashin S."/>
            <person name="Khazanovich D."/>
            <person name="Kisner P."/>
            <person name="Lance K."/>
            <person name="Lara M."/>
            <person name="Lee W."/>
            <person name="Lennon N."/>
            <person name="Letendre F."/>
            <person name="LeVine R."/>
            <person name="Lipovsky A."/>
            <person name="Liu X."/>
            <person name="Liu J."/>
            <person name="Liu S."/>
            <person name="Lokyitsang T."/>
            <person name="Lokyitsang Y."/>
            <person name="Lubonja R."/>
            <person name="Lui A."/>
            <person name="MacDonald P."/>
            <person name="Magnisalis V."/>
            <person name="Maru K."/>
            <person name="Matthews C."/>
            <person name="McCusker W."/>
            <person name="McDonough S."/>
            <person name="Mehta T."/>
            <person name="Meldrim J."/>
            <person name="Meneus L."/>
            <person name="Mihai O."/>
            <person name="Mihalev A."/>
            <person name="Mihova T."/>
            <person name="Mittelman R."/>
            <person name="Mlenga V."/>
            <person name="Montmayeur A."/>
            <person name="Mulrain L."/>
            <person name="Navidi A."/>
            <person name="Naylor J."/>
            <person name="Negash T."/>
            <person name="Nguyen T."/>
            <person name="Nguyen N."/>
            <person name="Nicol R."/>
            <person name="Norbu C."/>
            <person name="Norbu N."/>
            <person name="Novod N."/>
            <person name="O'Neill B."/>
            <person name="Osman S."/>
            <person name="Markiewicz E."/>
            <person name="Oyono O.L."/>
            <person name="Patti C."/>
            <person name="Phunkhang P."/>
            <person name="Pierre F."/>
            <person name="Priest M."/>
            <person name="Raghuraman S."/>
            <person name="Rege F."/>
            <person name="Reyes R."/>
            <person name="Rise C."/>
            <person name="Rogov P."/>
            <person name="Ross K."/>
            <person name="Ryan E."/>
            <person name="Settipalli S."/>
            <person name="Shea T."/>
            <person name="Sherpa N."/>
            <person name="Shi L."/>
            <person name="Shih D."/>
            <person name="Sparrow T."/>
            <person name="Spaulding J."/>
            <person name="Stalker J."/>
            <person name="Stange-Thomann N."/>
            <person name="Stavropoulos S."/>
            <person name="Stone C."/>
            <person name="Strader C."/>
            <person name="Tesfaye S."/>
            <person name="Thomson T."/>
            <person name="Thoulutsang Y."/>
            <person name="Thoulutsang D."/>
            <person name="Topham K."/>
            <person name="Topping I."/>
            <person name="Tsamla T."/>
            <person name="Vassiliev H."/>
            <person name="Vo A."/>
            <person name="Wangchuk T."/>
            <person name="Wangdi T."/>
            <person name="Weiand M."/>
            <person name="Wilkinson J."/>
            <person name="Wilson A."/>
            <person name="Yadav S."/>
            <person name="Young G."/>
            <person name="Yu Q."/>
            <person name="Zembek L."/>
            <person name="Zhong D."/>
            <person name="Zimmer A."/>
            <person name="Zwirko Z."/>
            <person name="Jaffe D.B."/>
            <person name="Alvarez P."/>
            <person name="Brockman W."/>
            <person name="Butler J."/>
            <person name="Chin C."/>
            <person name="Gnerre S."/>
            <person name="Grabherr M."/>
            <person name="Kleber M."/>
            <person name="Mauceli E."/>
            <person name="MacCallum I."/>
        </authorList>
    </citation>
    <scope>NUCLEOTIDE SEQUENCE [LARGE SCALE GENOMIC DNA]</scope>
    <source>
        <strain evidence="15">Tucson 14024-0371.13</strain>
    </source>
</reference>
<evidence type="ECO:0000256" key="2">
    <source>
        <dbReference type="ARBA" id="ARBA00006214"/>
    </source>
</evidence>
<proteinExistence type="inferred from homology"/>
<evidence type="ECO:0000259" key="13">
    <source>
        <dbReference type="SMART" id="SM00756"/>
    </source>
</evidence>
<evidence type="ECO:0000256" key="10">
    <source>
        <dbReference type="ARBA" id="ARBA00023157"/>
    </source>
</evidence>
<evidence type="ECO:0000256" key="6">
    <source>
        <dbReference type="ARBA" id="ARBA00022824"/>
    </source>
</evidence>
<comment type="similarity">
    <text evidence="2">Belongs to the VKOR family.</text>
</comment>
<keyword evidence="9 12" id="KW-0472">Membrane</keyword>
<gene>
    <name evidence="14" type="primary">Dana\GF11407</name>
    <name evidence="14" type="synonym">dana_GLEANR_11467</name>
    <name evidence="14" type="ORF">GF11407</name>
</gene>
<keyword evidence="11" id="KW-0676">Redox-active center</keyword>
<dbReference type="GO" id="GO:0005789">
    <property type="term" value="C:endoplasmic reticulum membrane"/>
    <property type="evidence" value="ECO:0007669"/>
    <property type="project" value="UniProtKB-SubCell"/>
</dbReference>
<dbReference type="GO" id="GO:0048038">
    <property type="term" value="F:quinone binding"/>
    <property type="evidence" value="ECO:0007669"/>
    <property type="project" value="UniProtKB-KW"/>
</dbReference>
<evidence type="ECO:0000256" key="5">
    <source>
        <dbReference type="ARBA" id="ARBA00022719"/>
    </source>
</evidence>
<dbReference type="InParanoid" id="B3MDB1"/>
<dbReference type="Proteomes" id="UP000007801">
    <property type="component" value="Unassembled WGS sequence"/>
</dbReference>
<dbReference type="CDD" id="cd12917">
    <property type="entry name" value="VKOR_euk"/>
    <property type="match status" value="1"/>
</dbReference>
<evidence type="ECO:0000256" key="3">
    <source>
        <dbReference type="ARBA" id="ARBA00012278"/>
    </source>
</evidence>
<dbReference type="OrthoDB" id="17010at2759"/>
<dbReference type="OMA" id="YVINFAL"/>
<keyword evidence="8" id="KW-0560">Oxidoreductase</keyword>
<accession>B3MDB1</accession>
<evidence type="ECO:0000313" key="14">
    <source>
        <dbReference type="EMBL" id="EDV37444.1"/>
    </source>
</evidence>
<dbReference type="SMART" id="SM00756">
    <property type="entry name" value="VKc"/>
    <property type="match status" value="1"/>
</dbReference>
<dbReference type="eggNOG" id="ENOG502S4E7">
    <property type="taxonomic scope" value="Eukaryota"/>
</dbReference>
<sequence>MNRARTTSTRLRWICAFGLAISLYSLYVKLKLGKDENYKPICDVADYVSCSLVFKSNYGDNFGFNTKLFYEQIPKNLNQPNGAIGCVFYLLYFLSSFFEHRWLCVAQLIICSFTLILCFYLGFLLVFVFYNCCVVCVTIYIIQTWLFLEVFRRYKRLYMNK</sequence>
<evidence type="ECO:0000256" key="8">
    <source>
        <dbReference type="ARBA" id="ARBA00023002"/>
    </source>
</evidence>
<dbReference type="InterPro" id="IPR042406">
    <property type="entry name" value="VKORC1/VKORC1L1"/>
</dbReference>
<dbReference type="InterPro" id="IPR012932">
    <property type="entry name" value="VKOR"/>
</dbReference>
<dbReference type="PANTHER" id="PTHR14519:SF8">
    <property type="entry name" value="VITAMIN K EPOXIDE REDUCTASE COMPLEX SUBUNIT 1"/>
    <property type="match status" value="1"/>
</dbReference>
<evidence type="ECO:0000256" key="1">
    <source>
        <dbReference type="ARBA" id="ARBA00004477"/>
    </source>
</evidence>
<name>B3MDB1_DROAN</name>
<feature type="transmembrane region" description="Helical" evidence="12">
    <location>
        <begin position="12"/>
        <end position="30"/>
    </location>
</feature>
<feature type="transmembrane region" description="Helical" evidence="12">
    <location>
        <begin position="77"/>
        <end position="95"/>
    </location>
</feature>
<evidence type="ECO:0000256" key="4">
    <source>
        <dbReference type="ARBA" id="ARBA00022692"/>
    </source>
</evidence>
<evidence type="ECO:0000313" key="15">
    <source>
        <dbReference type="Proteomes" id="UP000007801"/>
    </source>
</evidence>
<dbReference type="GO" id="GO:0047057">
    <property type="term" value="F:vitamin-K-epoxide reductase (warfarin-sensitive) activity"/>
    <property type="evidence" value="ECO:0007669"/>
    <property type="project" value="UniProtKB-EC"/>
</dbReference>
<feature type="domain" description="Vitamin K epoxide reductase" evidence="13">
    <location>
        <begin position="4"/>
        <end position="154"/>
    </location>
</feature>
<dbReference type="EC" id="1.17.4.4" evidence="3"/>
<dbReference type="AlphaFoldDB" id="B3MDB1"/>
<dbReference type="Gene3D" id="1.20.1440.130">
    <property type="entry name" value="VKOR domain"/>
    <property type="match status" value="1"/>
</dbReference>
<feature type="transmembrane region" description="Helical" evidence="12">
    <location>
        <begin position="102"/>
        <end position="122"/>
    </location>
</feature>
<dbReference type="PANTHER" id="PTHR14519">
    <property type="entry name" value="VITAMIN K EPOXIDE REDUCTASE COMPLEX, SUBUNIT 1"/>
    <property type="match status" value="1"/>
</dbReference>
<organism evidence="14 15">
    <name type="scientific">Drosophila ananassae</name>
    <name type="common">Fruit fly</name>
    <dbReference type="NCBI Taxonomy" id="7217"/>
    <lineage>
        <taxon>Eukaryota</taxon>
        <taxon>Metazoa</taxon>
        <taxon>Ecdysozoa</taxon>
        <taxon>Arthropoda</taxon>
        <taxon>Hexapoda</taxon>
        <taxon>Insecta</taxon>
        <taxon>Pterygota</taxon>
        <taxon>Neoptera</taxon>
        <taxon>Endopterygota</taxon>
        <taxon>Diptera</taxon>
        <taxon>Brachycera</taxon>
        <taxon>Muscomorpha</taxon>
        <taxon>Ephydroidea</taxon>
        <taxon>Drosophilidae</taxon>
        <taxon>Drosophila</taxon>
        <taxon>Sophophora</taxon>
    </lineage>
</organism>
<dbReference type="KEGG" id="dan:6494271"/>
<comment type="subcellular location">
    <subcellularLocation>
        <location evidence="1">Endoplasmic reticulum membrane</location>
        <topology evidence="1">Multi-pass membrane protein</topology>
    </subcellularLocation>
</comment>
<dbReference type="GO" id="GO:0042373">
    <property type="term" value="P:vitamin K metabolic process"/>
    <property type="evidence" value="ECO:0007669"/>
    <property type="project" value="InterPro"/>
</dbReference>
<evidence type="ECO:0000256" key="12">
    <source>
        <dbReference type="SAM" id="Phobius"/>
    </source>
</evidence>
<dbReference type="GeneID" id="6494271"/>
<dbReference type="FunCoup" id="B3MDB1">
    <property type="interactions" value="213"/>
</dbReference>
<dbReference type="EMBL" id="CH902619">
    <property type="protein sequence ID" value="EDV37444.1"/>
    <property type="molecule type" value="Genomic_DNA"/>
</dbReference>
<keyword evidence="10" id="KW-1015">Disulfide bond</keyword>
<keyword evidence="7 12" id="KW-1133">Transmembrane helix</keyword>
<dbReference type="HOGENOM" id="CLU_105471_0_0_1"/>
<dbReference type="CTD" id="3346188"/>
<dbReference type="STRING" id="7217.B3MDB1"/>
<dbReference type="Pfam" id="PF07884">
    <property type="entry name" value="VKOR"/>
    <property type="match status" value="1"/>
</dbReference>
<evidence type="ECO:0000256" key="11">
    <source>
        <dbReference type="ARBA" id="ARBA00023284"/>
    </source>
</evidence>
<keyword evidence="6" id="KW-0256">Endoplasmic reticulum</keyword>
<keyword evidence="5" id="KW-0874">Quinone</keyword>
<evidence type="ECO:0000256" key="9">
    <source>
        <dbReference type="ARBA" id="ARBA00023136"/>
    </source>
</evidence>
<evidence type="ECO:0000256" key="7">
    <source>
        <dbReference type="ARBA" id="ARBA00022989"/>
    </source>
</evidence>